<dbReference type="InterPro" id="IPR036291">
    <property type="entry name" value="NAD(P)-bd_dom_sf"/>
</dbReference>
<gene>
    <name evidence="1" type="ORF">GP486_003910</name>
</gene>
<dbReference type="PANTHER" id="PTHR45458">
    <property type="entry name" value="SHORT-CHAIN DEHYDROGENASE/REDUCTASE SDR"/>
    <property type="match status" value="1"/>
</dbReference>
<dbReference type="InterPro" id="IPR002347">
    <property type="entry name" value="SDR_fam"/>
</dbReference>
<evidence type="ECO:0000313" key="1">
    <source>
        <dbReference type="EMBL" id="KAH0559572.1"/>
    </source>
</evidence>
<dbReference type="PRINTS" id="PR00081">
    <property type="entry name" value="GDHRDH"/>
</dbReference>
<evidence type="ECO:0008006" key="3">
    <source>
        <dbReference type="Google" id="ProtNLM"/>
    </source>
</evidence>
<evidence type="ECO:0000313" key="2">
    <source>
        <dbReference type="Proteomes" id="UP000750711"/>
    </source>
</evidence>
<dbReference type="PANTHER" id="PTHR45458:SF1">
    <property type="entry name" value="SHORT CHAIN DEHYDROGENASE"/>
    <property type="match status" value="1"/>
</dbReference>
<keyword evidence="2" id="KW-1185">Reference proteome</keyword>
<dbReference type="Proteomes" id="UP000750711">
    <property type="component" value="Unassembled WGS sequence"/>
</dbReference>
<accession>A0A9P8LC55</accession>
<proteinExistence type="predicted"/>
<name>A0A9P8LC55_9PEZI</name>
<dbReference type="Gene3D" id="3.40.50.720">
    <property type="entry name" value="NAD(P)-binding Rossmann-like Domain"/>
    <property type="match status" value="2"/>
</dbReference>
<dbReference type="GO" id="GO:0016616">
    <property type="term" value="F:oxidoreductase activity, acting on the CH-OH group of donors, NAD or NADP as acceptor"/>
    <property type="evidence" value="ECO:0007669"/>
    <property type="project" value="TreeGrafter"/>
</dbReference>
<dbReference type="InterPro" id="IPR052184">
    <property type="entry name" value="SDR_enzymes"/>
</dbReference>
<sequence length="187" mass="20159">MPTAVATGANPGIGNAFARLLIDEGWTVYAVDREIGPNIRDLDVNASHGYHVTLNKTLTTNAFGPLLLTQALLPGLTLSPSPRISNMSSRVGSMADNSTGGSYAYRASKAALKSISKNLAIELEGKGIVVVIMHPGITRTAMDPSEHKRAGAVEPEVAAEKLYKVLMEKQLEDSGKFWHREGYEIPW</sequence>
<reference evidence="1" key="1">
    <citation type="submission" date="2021-03" db="EMBL/GenBank/DDBJ databases">
        <title>Comparative genomics and phylogenomic investigation of the class Geoglossomycetes provide insights into ecological specialization and systematics.</title>
        <authorList>
            <person name="Melie T."/>
            <person name="Pirro S."/>
            <person name="Miller A.N."/>
            <person name="Quandt A."/>
        </authorList>
    </citation>
    <scope>NUCLEOTIDE SEQUENCE</scope>
    <source>
        <strain evidence="1">CAQ_001_2017</strain>
    </source>
</reference>
<comment type="caution">
    <text evidence="1">The sequence shown here is derived from an EMBL/GenBank/DDBJ whole genome shotgun (WGS) entry which is preliminary data.</text>
</comment>
<dbReference type="EMBL" id="JAGHQM010000567">
    <property type="protein sequence ID" value="KAH0559572.1"/>
    <property type="molecule type" value="Genomic_DNA"/>
</dbReference>
<dbReference type="Pfam" id="PF00106">
    <property type="entry name" value="adh_short"/>
    <property type="match status" value="1"/>
</dbReference>
<dbReference type="SUPFAM" id="SSF51735">
    <property type="entry name" value="NAD(P)-binding Rossmann-fold domains"/>
    <property type="match status" value="1"/>
</dbReference>
<dbReference type="AlphaFoldDB" id="A0A9P8LC55"/>
<organism evidence="1 2">
    <name type="scientific">Trichoglossum hirsutum</name>
    <dbReference type="NCBI Taxonomy" id="265104"/>
    <lineage>
        <taxon>Eukaryota</taxon>
        <taxon>Fungi</taxon>
        <taxon>Dikarya</taxon>
        <taxon>Ascomycota</taxon>
        <taxon>Pezizomycotina</taxon>
        <taxon>Geoglossomycetes</taxon>
        <taxon>Geoglossales</taxon>
        <taxon>Geoglossaceae</taxon>
        <taxon>Trichoglossum</taxon>
    </lineage>
</organism>
<protein>
    <recommendedName>
        <fullName evidence="3">C-factor</fullName>
    </recommendedName>
</protein>